<reference evidence="2" key="1">
    <citation type="submission" date="2022-11" db="UniProtKB">
        <authorList>
            <consortium name="WormBaseParasite"/>
        </authorList>
    </citation>
    <scope>IDENTIFICATION</scope>
</reference>
<evidence type="ECO:0000313" key="2">
    <source>
        <dbReference type="WBParaSite" id="PS1159_v2.g14.t1"/>
    </source>
</evidence>
<name>A0AC35F5D9_9BILA</name>
<evidence type="ECO:0000313" key="1">
    <source>
        <dbReference type="Proteomes" id="UP000887580"/>
    </source>
</evidence>
<dbReference type="WBParaSite" id="PS1159_v2.g14.t1">
    <property type="protein sequence ID" value="PS1159_v2.g14.t1"/>
    <property type="gene ID" value="PS1159_v2.g14"/>
</dbReference>
<organism evidence="1 2">
    <name type="scientific">Panagrolaimus sp. PS1159</name>
    <dbReference type="NCBI Taxonomy" id="55785"/>
    <lineage>
        <taxon>Eukaryota</taxon>
        <taxon>Metazoa</taxon>
        <taxon>Ecdysozoa</taxon>
        <taxon>Nematoda</taxon>
        <taxon>Chromadorea</taxon>
        <taxon>Rhabditida</taxon>
        <taxon>Tylenchina</taxon>
        <taxon>Panagrolaimomorpha</taxon>
        <taxon>Panagrolaimoidea</taxon>
        <taxon>Panagrolaimidae</taxon>
        <taxon>Panagrolaimus</taxon>
    </lineage>
</organism>
<sequence length="178" mass="20381">MPLAKYIKTEKVCFFFNFSRLKAKKSLIILSFLEKIQYDSNNSFFLFFIVVAIMFFTIASFLGFALYCKIKKKTENVSSNSSSPDEPPSTIHVISNSAVMEFDQNIFNVIKKLENISDKNFGNLPNYDSALLNCAQIRITKNQDTESQLPPPTYFSFTLPKNNTLPPPDYYTNQFSNS</sequence>
<accession>A0AC35F5D9</accession>
<protein>
    <submittedName>
        <fullName evidence="2">Uncharacterized protein</fullName>
    </submittedName>
</protein>
<proteinExistence type="predicted"/>
<dbReference type="Proteomes" id="UP000887580">
    <property type="component" value="Unplaced"/>
</dbReference>